<evidence type="ECO:0000313" key="5">
    <source>
        <dbReference type="EMBL" id="VAW63867.1"/>
    </source>
</evidence>
<keyword evidence="4" id="KW-0546">Nucleotide metabolism</keyword>
<dbReference type="InterPro" id="IPR003697">
    <property type="entry name" value="Maf-like"/>
</dbReference>
<proteinExistence type="inferred from homology"/>
<organism evidence="5">
    <name type="scientific">hydrothermal vent metagenome</name>
    <dbReference type="NCBI Taxonomy" id="652676"/>
    <lineage>
        <taxon>unclassified sequences</taxon>
        <taxon>metagenomes</taxon>
        <taxon>ecological metagenomes</taxon>
    </lineage>
</organism>
<gene>
    <name evidence="5" type="ORF">MNBD_GAMMA11-3077</name>
</gene>
<dbReference type="NCBIfam" id="TIGR00172">
    <property type="entry name" value="maf"/>
    <property type="match status" value="1"/>
</dbReference>
<name>A0A3B0XL40_9ZZZZ</name>
<keyword evidence="2" id="KW-0963">Cytoplasm</keyword>
<dbReference type="PIRSF" id="PIRSF006305">
    <property type="entry name" value="Maf"/>
    <property type="match status" value="1"/>
</dbReference>
<dbReference type="GO" id="GO:0005737">
    <property type="term" value="C:cytoplasm"/>
    <property type="evidence" value="ECO:0007669"/>
    <property type="project" value="UniProtKB-SubCell"/>
</dbReference>
<comment type="subcellular location">
    <subcellularLocation>
        <location evidence="1">Cytoplasm</location>
    </subcellularLocation>
</comment>
<dbReference type="InterPro" id="IPR029001">
    <property type="entry name" value="ITPase-like_fam"/>
</dbReference>
<dbReference type="CDD" id="cd00555">
    <property type="entry name" value="Maf"/>
    <property type="match status" value="1"/>
</dbReference>
<dbReference type="GO" id="GO:0047429">
    <property type="term" value="F:nucleoside triphosphate diphosphatase activity"/>
    <property type="evidence" value="ECO:0007669"/>
    <property type="project" value="InterPro"/>
</dbReference>
<dbReference type="PANTHER" id="PTHR43213">
    <property type="entry name" value="BIFUNCTIONAL DTTP/UTP PYROPHOSPHATASE/METHYLTRANSFERASE PROTEIN-RELATED"/>
    <property type="match status" value="1"/>
</dbReference>
<protein>
    <submittedName>
        <fullName evidence="5">Maf-like protein YceF</fullName>
    </submittedName>
</protein>
<evidence type="ECO:0000256" key="3">
    <source>
        <dbReference type="ARBA" id="ARBA00022801"/>
    </source>
</evidence>
<dbReference type="SUPFAM" id="SSF52972">
    <property type="entry name" value="ITPase-like"/>
    <property type="match status" value="1"/>
</dbReference>
<dbReference type="HAMAP" id="MF_00528">
    <property type="entry name" value="Maf"/>
    <property type="match status" value="1"/>
</dbReference>
<accession>A0A3B0XL40</accession>
<dbReference type="EMBL" id="UOFG01000215">
    <property type="protein sequence ID" value="VAW63867.1"/>
    <property type="molecule type" value="Genomic_DNA"/>
</dbReference>
<evidence type="ECO:0000256" key="1">
    <source>
        <dbReference type="ARBA" id="ARBA00004496"/>
    </source>
</evidence>
<keyword evidence="3" id="KW-0378">Hydrolase</keyword>
<evidence type="ECO:0000256" key="4">
    <source>
        <dbReference type="ARBA" id="ARBA00023080"/>
    </source>
</evidence>
<dbReference type="FunFam" id="3.90.950.10:FF:000005">
    <property type="entry name" value="7-methyl-GTP pyrophosphatase"/>
    <property type="match status" value="1"/>
</dbReference>
<dbReference type="GO" id="GO:0009117">
    <property type="term" value="P:nucleotide metabolic process"/>
    <property type="evidence" value="ECO:0007669"/>
    <property type="project" value="UniProtKB-KW"/>
</dbReference>
<dbReference type="Gene3D" id="3.90.950.10">
    <property type="match status" value="1"/>
</dbReference>
<reference evidence="5" key="1">
    <citation type="submission" date="2018-06" db="EMBL/GenBank/DDBJ databases">
        <authorList>
            <person name="Zhirakovskaya E."/>
        </authorList>
    </citation>
    <scope>NUCLEOTIDE SEQUENCE</scope>
</reference>
<dbReference type="PANTHER" id="PTHR43213:SF10">
    <property type="entry name" value="7-METHYL-GTP PYROPHOSPHATASE"/>
    <property type="match status" value="1"/>
</dbReference>
<evidence type="ECO:0000256" key="2">
    <source>
        <dbReference type="ARBA" id="ARBA00022490"/>
    </source>
</evidence>
<dbReference type="Pfam" id="PF02545">
    <property type="entry name" value="Maf"/>
    <property type="match status" value="1"/>
</dbReference>
<dbReference type="AlphaFoldDB" id="A0A3B0XL40"/>
<sequence length="196" mass="21562">MIHKRIKLVLASSSPFRKSLLEKLQIDFTSDSPDIDESPVAGEPIKAMVTRLCEAKARALAEKYPDALIIGSDQSASLKGNILSKPGNFEVALKQLQAASGQTITFHTGLCLLNTRTQQAETICEPYTVKFRKLTQHEIEQYLTREQPYNCAGSFKSEALGISLFENMQGNDPNALIGLPLIQLCRMLGENGLPVL</sequence>